<keyword evidence="2" id="KW-0210">Decarboxylase</keyword>
<evidence type="ECO:0000313" key="12">
    <source>
        <dbReference type="EMBL" id="NMX02592.1"/>
    </source>
</evidence>
<comment type="caution">
    <text evidence="12">The sequence shown here is derived from an EMBL/GenBank/DDBJ whole genome shotgun (WGS) entry which is preliminary data.</text>
</comment>
<dbReference type="PROSITE" id="PS00878">
    <property type="entry name" value="ODR_DC_2_1"/>
    <property type="match status" value="1"/>
</dbReference>
<dbReference type="EMBL" id="JABCUS010000002">
    <property type="protein sequence ID" value="NMX02592.1"/>
    <property type="molecule type" value="Genomic_DNA"/>
</dbReference>
<dbReference type="PANTHER" id="PTHR43727:SF2">
    <property type="entry name" value="GROUP IV DECARBOXYLASE"/>
    <property type="match status" value="1"/>
</dbReference>
<dbReference type="PRINTS" id="PR01181">
    <property type="entry name" value="DAPDCRBXLASE"/>
</dbReference>
<evidence type="ECO:0000256" key="3">
    <source>
        <dbReference type="ARBA" id="ARBA00022898"/>
    </source>
</evidence>
<accession>A0A7Y0YH41</accession>
<dbReference type="Gene3D" id="2.40.37.10">
    <property type="entry name" value="Lyase, Ornithine Decarboxylase, Chain A, domain 1"/>
    <property type="match status" value="1"/>
</dbReference>
<dbReference type="Gene3D" id="3.20.20.10">
    <property type="entry name" value="Alanine racemase"/>
    <property type="match status" value="1"/>
</dbReference>
<dbReference type="Proteomes" id="UP000578252">
    <property type="component" value="Unassembled WGS sequence"/>
</dbReference>
<dbReference type="InterPro" id="IPR022644">
    <property type="entry name" value="De-COase2_N"/>
</dbReference>
<dbReference type="CDD" id="cd06828">
    <property type="entry name" value="PLPDE_III_DapDC"/>
    <property type="match status" value="1"/>
</dbReference>
<dbReference type="InterPro" id="IPR022653">
    <property type="entry name" value="De-COase2_pyr-phos_BS"/>
</dbReference>
<evidence type="ECO:0000259" key="9">
    <source>
        <dbReference type="Pfam" id="PF00278"/>
    </source>
</evidence>
<name>A0A7Y0YH41_9ACTO</name>
<evidence type="ECO:0000256" key="7">
    <source>
        <dbReference type="RuleBase" id="RU003737"/>
    </source>
</evidence>
<evidence type="ECO:0000313" key="13">
    <source>
        <dbReference type="Proteomes" id="UP000575397"/>
    </source>
</evidence>
<dbReference type="PROSITE" id="PS00879">
    <property type="entry name" value="ODR_DC_2_2"/>
    <property type="match status" value="1"/>
</dbReference>
<feature type="region of interest" description="Disordered" evidence="8">
    <location>
        <begin position="1"/>
        <end position="39"/>
    </location>
</feature>
<evidence type="ECO:0000313" key="11">
    <source>
        <dbReference type="EMBL" id="NMW65143.1"/>
    </source>
</evidence>
<dbReference type="PRINTS" id="PR01179">
    <property type="entry name" value="ODADCRBXLASE"/>
</dbReference>
<reference evidence="13 14" key="1">
    <citation type="submission" date="2020-04" db="EMBL/GenBank/DDBJ databases">
        <title>Antimicrobial susceptibility and clonality of vaginal-derived multi-drug resistant Mobiluncus isolates in China.</title>
        <authorList>
            <person name="Zhang X."/>
        </authorList>
    </citation>
    <scope>NUCLEOTIDE SEQUENCE [LARGE SCALE GENOMIC DNA]</scope>
    <source>
        <strain evidence="12 13">12</strain>
        <strain evidence="11 14">13</strain>
    </source>
</reference>
<sequence>MSQDSLAPEDPAWLAPGDPGLQALAAPEPSERPDMWPAGLNRAASGELRLHGQNLVALLAQQHGRTPVFIMDMDDFRKRARAWREAFTKAFGKDNAQVYYAGKAFLCLGLARVAAAQGLGLDTASSGELTLALASGIDPLRVGLHGNGKSAALLHQAVSAGIGRIIIDSLAEIPRLQRVLDALPQAATVPVMIRLTTGVHAGGHEYIATAHEDQKFGLSLDPGTHAGLCPDDSDWDGHYAVSPADSPALAAVKLILADDRLELVGLHSHIGSQISAFAGFAAAAQKIIEFRGAVARETGYLVPEIDLGGGYGVAYTAATPPGMAPHEIAEKLYRAVQDACEQHDQPLPAVSVEPGRSLVAPTTITLYRVLNIKDQPVGTRLDGSVVYRRYVAVDGGMSDNIRPALYDAHYTATLANRLSAAPLVATRVVGTHCESGDIVVRNVALPADLAEGDLLAVPMTGAYGWSMSSNYNWFTRPGVLGVWQVSGDDTDSASRGAIPETKETWRADWLISGENAEEMLAHHDPAFRKYLWTHPVIP</sequence>
<feature type="domain" description="Orn/DAP/Arg decarboxylase 2 N-terminal" evidence="10">
    <location>
        <begin position="74"/>
        <end position="221"/>
    </location>
</feature>
<keyword evidence="5" id="KW-0456">Lyase</keyword>
<evidence type="ECO:0000256" key="2">
    <source>
        <dbReference type="ARBA" id="ARBA00022793"/>
    </source>
</evidence>
<evidence type="ECO:0000256" key="5">
    <source>
        <dbReference type="ARBA" id="ARBA00023239"/>
    </source>
</evidence>
<dbReference type="InterPro" id="IPR002986">
    <property type="entry name" value="DAP_deCOOHase_LysA"/>
</dbReference>
<dbReference type="InterPro" id="IPR029066">
    <property type="entry name" value="PLP-binding_barrel"/>
</dbReference>
<dbReference type="InterPro" id="IPR000183">
    <property type="entry name" value="Orn/DAP/Arg_de-COase"/>
</dbReference>
<feature type="domain" description="Orn/DAP/Arg decarboxylase 2 N-terminal" evidence="10">
    <location>
        <begin position="249"/>
        <end position="360"/>
    </location>
</feature>
<evidence type="ECO:0000256" key="6">
    <source>
        <dbReference type="PIRSR" id="PIRSR600183-50"/>
    </source>
</evidence>
<keyword evidence="3 6" id="KW-0663">Pyridoxal phosphate</keyword>
<gene>
    <name evidence="12" type="ORF">HHJ77_01235</name>
    <name evidence="11" type="ORF">HHJ78_06275</name>
</gene>
<dbReference type="AlphaFoldDB" id="A0A7Y0YH41"/>
<dbReference type="InterPro" id="IPR022657">
    <property type="entry name" value="De-COase2_CS"/>
</dbReference>
<organism evidence="12 13">
    <name type="scientific">Mobiluncus mulieris</name>
    <dbReference type="NCBI Taxonomy" id="2052"/>
    <lineage>
        <taxon>Bacteria</taxon>
        <taxon>Bacillati</taxon>
        <taxon>Actinomycetota</taxon>
        <taxon>Actinomycetes</taxon>
        <taxon>Actinomycetales</taxon>
        <taxon>Actinomycetaceae</taxon>
        <taxon>Mobiluncus</taxon>
    </lineage>
</organism>
<dbReference type="GO" id="GO:0008836">
    <property type="term" value="F:diaminopimelate decarboxylase activity"/>
    <property type="evidence" value="ECO:0007669"/>
    <property type="project" value="InterPro"/>
</dbReference>
<dbReference type="SUPFAM" id="SSF51419">
    <property type="entry name" value="PLP-binding barrel"/>
    <property type="match status" value="1"/>
</dbReference>
<evidence type="ECO:0000259" key="10">
    <source>
        <dbReference type="Pfam" id="PF02784"/>
    </source>
</evidence>
<evidence type="ECO:0000256" key="4">
    <source>
        <dbReference type="ARBA" id="ARBA00023154"/>
    </source>
</evidence>
<keyword evidence="4" id="KW-0457">Lysine biosynthesis</keyword>
<proteinExistence type="inferred from homology"/>
<dbReference type="GO" id="GO:0009089">
    <property type="term" value="P:lysine biosynthetic process via diaminopimelate"/>
    <property type="evidence" value="ECO:0007669"/>
    <property type="project" value="InterPro"/>
</dbReference>
<dbReference type="Pfam" id="PF00278">
    <property type="entry name" value="Orn_DAP_Arg_deC"/>
    <property type="match status" value="1"/>
</dbReference>
<dbReference type="RefSeq" id="WP_169762134.1">
    <property type="nucleotide sequence ID" value="NZ_JABCUR010000004.1"/>
</dbReference>
<evidence type="ECO:0000256" key="1">
    <source>
        <dbReference type="ARBA" id="ARBA00001933"/>
    </source>
</evidence>
<protein>
    <submittedName>
        <fullName evidence="12">Diaminopimelate decarboxylase</fullName>
    </submittedName>
</protein>
<feature type="modified residue" description="N6-(pyridoxal phosphate)lysine" evidence="6">
    <location>
        <position position="103"/>
    </location>
</feature>
<feature type="domain" description="Orn/DAP/Arg decarboxylase 2 C-terminal" evidence="9">
    <location>
        <begin position="362"/>
        <end position="461"/>
    </location>
</feature>
<dbReference type="InterPro" id="IPR022643">
    <property type="entry name" value="De-COase2_C"/>
</dbReference>
<feature type="active site" description="Proton donor" evidence="6">
    <location>
        <position position="433"/>
    </location>
</feature>
<dbReference type="PANTHER" id="PTHR43727">
    <property type="entry name" value="DIAMINOPIMELATE DECARBOXYLASE"/>
    <property type="match status" value="1"/>
</dbReference>
<dbReference type="EMBL" id="JABCUR010000004">
    <property type="protein sequence ID" value="NMW65143.1"/>
    <property type="molecule type" value="Genomic_DNA"/>
</dbReference>
<comment type="cofactor">
    <cofactor evidence="1 6">
        <name>pyridoxal 5'-phosphate</name>
        <dbReference type="ChEBI" id="CHEBI:597326"/>
    </cofactor>
</comment>
<dbReference type="InterPro" id="IPR009006">
    <property type="entry name" value="Ala_racemase/Decarboxylase_C"/>
</dbReference>
<evidence type="ECO:0000313" key="14">
    <source>
        <dbReference type="Proteomes" id="UP000578252"/>
    </source>
</evidence>
<comment type="similarity">
    <text evidence="7">Belongs to the Orn/Lys/Arg decarboxylase class-II family.</text>
</comment>
<keyword evidence="4" id="KW-0028">Amino-acid biosynthesis</keyword>
<dbReference type="SUPFAM" id="SSF50621">
    <property type="entry name" value="Alanine racemase C-terminal domain-like"/>
    <property type="match status" value="1"/>
</dbReference>
<dbReference type="Pfam" id="PF02784">
    <property type="entry name" value="Orn_Arg_deC_N"/>
    <property type="match status" value="2"/>
</dbReference>
<dbReference type="Proteomes" id="UP000575397">
    <property type="component" value="Unassembled WGS sequence"/>
</dbReference>
<evidence type="ECO:0000256" key="8">
    <source>
        <dbReference type="SAM" id="MobiDB-lite"/>
    </source>
</evidence>